<keyword evidence="7 10" id="KW-0460">Magnesium</keyword>
<proteinExistence type="inferred from homology"/>
<dbReference type="GO" id="GO:0005886">
    <property type="term" value="C:plasma membrane"/>
    <property type="evidence" value="ECO:0007669"/>
    <property type="project" value="UniProtKB-SubCell"/>
</dbReference>
<comment type="caution">
    <text evidence="13">The sequence shown here is derived from an EMBL/GenBank/DDBJ whole genome shotgun (WGS) entry which is preliminary data.</text>
</comment>
<keyword evidence="12" id="KW-0472">Membrane</keyword>
<comment type="similarity">
    <text evidence="10 12">Belongs to the ApbE family.</text>
</comment>
<keyword evidence="12" id="KW-1003">Cell membrane</keyword>
<feature type="binding site" evidence="11">
    <location>
        <position position="176"/>
    </location>
    <ligand>
        <name>Mg(2+)</name>
        <dbReference type="ChEBI" id="CHEBI:18420"/>
    </ligand>
</feature>
<dbReference type="Pfam" id="PF02424">
    <property type="entry name" value="ApbE"/>
    <property type="match status" value="1"/>
</dbReference>
<keyword evidence="4 10" id="KW-0808">Transferase</keyword>
<dbReference type="PANTHER" id="PTHR30040:SF2">
    <property type="entry name" value="FAD:PROTEIN FMN TRANSFERASE"/>
    <property type="match status" value="1"/>
</dbReference>
<protein>
    <recommendedName>
        <fullName evidence="2 10">FAD:protein FMN transferase</fullName>
        <ecNumber evidence="1 10">2.7.1.180</ecNumber>
    </recommendedName>
    <alternativeName>
        <fullName evidence="8 10">Flavin transferase</fullName>
    </alternativeName>
</protein>
<accession>A0A923HZL7</accession>
<dbReference type="GO" id="GO:0046872">
    <property type="term" value="F:metal ion binding"/>
    <property type="evidence" value="ECO:0007669"/>
    <property type="project" value="UniProtKB-UniRule"/>
</dbReference>
<dbReference type="PROSITE" id="PS51257">
    <property type="entry name" value="PROKAR_LIPOPROTEIN"/>
    <property type="match status" value="1"/>
</dbReference>
<dbReference type="AlphaFoldDB" id="A0A923HZL7"/>
<comment type="function">
    <text evidence="12">Flavin transferase that catalyzes the transfer of the FMN moiety of FAD and its covalent binding to the hydroxyl group of a threonine residue in a target flavoprotein.</text>
</comment>
<keyword evidence="12" id="KW-0449">Lipoprotein</keyword>
<evidence type="ECO:0000256" key="8">
    <source>
        <dbReference type="ARBA" id="ARBA00031306"/>
    </source>
</evidence>
<evidence type="ECO:0000256" key="11">
    <source>
        <dbReference type="PIRSR" id="PIRSR006268-2"/>
    </source>
</evidence>
<keyword evidence="5 10" id="KW-0479">Metal-binding</keyword>
<evidence type="ECO:0000256" key="1">
    <source>
        <dbReference type="ARBA" id="ARBA00011955"/>
    </source>
</evidence>
<evidence type="ECO:0000256" key="2">
    <source>
        <dbReference type="ARBA" id="ARBA00016337"/>
    </source>
</evidence>
<evidence type="ECO:0000256" key="9">
    <source>
        <dbReference type="ARBA" id="ARBA00048540"/>
    </source>
</evidence>
<evidence type="ECO:0000256" key="10">
    <source>
        <dbReference type="PIRNR" id="PIRNR006268"/>
    </source>
</evidence>
<evidence type="ECO:0000256" key="12">
    <source>
        <dbReference type="RuleBase" id="RU363002"/>
    </source>
</evidence>
<dbReference type="PANTHER" id="PTHR30040">
    <property type="entry name" value="THIAMINE BIOSYNTHESIS LIPOPROTEIN APBE"/>
    <property type="match status" value="1"/>
</dbReference>
<keyword evidence="14" id="KW-1185">Reference proteome</keyword>
<comment type="subcellular location">
    <subcellularLocation>
        <location evidence="12">Cell inner membrane</location>
        <topology evidence="12">Lipid-anchor</topology>
        <orientation evidence="12">Periplasmic side</orientation>
    </subcellularLocation>
</comment>
<keyword evidence="3 10" id="KW-0285">Flavoprotein</keyword>
<dbReference type="Gene3D" id="3.10.520.10">
    <property type="entry name" value="ApbE-like domains"/>
    <property type="match status" value="1"/>
</dbReference>
<dbReference type="Proteomes" id="UP000612361">
    <property type="component" value="Unassembled WGS sequence"/>
</dbReference>
<gene>
    <name evidence="13" type="ORF">H8K47_00185</name>
</gene>
<feature type="binding site" evidence="11">
    <location>
        <position position="295"/>
    </location>
    <ligand>
        <name>Mg(2+)</name>
        <dbReference type="ChEBI" id="CHEBI:18420"/>
    </ligand>
</feature>
<dbReference type="PIRSF" id="PIRSF006268">
    <property type="entry name" value="ApbE"/>
    <property type="match status" value="1"/>
</dbReference>
<evidence type="ECO:0000256" key="7">
    <source>
        <dbReference type="ARBA" id="ARBA00022842"/>
    </source>
</evidence>
<dbReference type="EC" id="2.7.1.180" evidence="1 10"/>
<comment type="cofactor">
    <cofactor evidence="11">
        <name>Mg(2+)</name>
        <dbReference type="ChEBI" id="CHEBI:18420"/>
    </cofactor>
    <cofactor evidence="11">
        <name>Mn(2+)</name>
        <dbReference type="ChEBI" id="CHEBI:29035"/>
    </cofactor>
    <text evidence="11">Magnesium. Can also use manganese.</text>
</comment>
<evidence type="ECO:0000256" key="3">
    <source>
        <dbReference type="ARBA" id="ARBA00022630"/>
    </source>
</evidence>
<reference evidence="13" key="1">
    <citation type="submission" date="2020-08" db="EMBL/GenBank/DDBJ databases">
        <title>Novel species isolated from subtropical streams in China.</title>
        <authorList>
            <person name="Lu H."/>
        </authorList>
    </citation>
    <scope>NUCLEOTIDE SEQUENCE</scope>
    <source>
        <strain evidence="13">CY7W</strain>
    </source>
</reference>
<organism evidence="13 14">
    <name type="scientific">Undibacterium rugosum</name>
    <dbReference type="NCBI Taxonomy" id="2762291"/>
    <lineage>
        <taxon>Bacteria</taxon>
        <taxon>Pseudomonadati</taxon>
        <taxon>Pseudomonadota</taxon>
        <taxon>Betaproteobacteria</taxon>
        <taxon>Burkholderiales</taxon>
        <taxon>Oxalobacteraceae</taxon>
        <taxon>Undibacterium</taxon>
    </lineage>
</organism>
<dbReference type="RefSeq" id="WP_186879419.1">
    <property type="nucleotide sequence ID" value="NZ_JACOGG010000001.1"/>
</dbReference>
<evidence type="ECO:0000256" key="6">
    <source>
        <dbReference type="ARBA" id="ARBA00022827"/>
    </source>
</evidence>
<evidence type="ECO:0000256" key="4">
    <source>
        <dbReference type="ARBA" id="ARBA00022679"/>
    </source>
</evidence>
<keyword evidence="12" id="KW-0997">Cell inner membrane</keyword>
<dbReference type="SUPFAM" id="SSF143631">
    <property type="entry name" value="ApbE-like"/>
    <property type="match status" value="1"/>
</dbReference>
<evidence type="ECO:0000256" key="5">
    <source>
        <dbReference type="ARBA" id="ARBA00022723"/>
    </source>
</evidence>
<comment type="catalytic activity">
    <reaction evidence="9 10 12">
        <text>L-threonyl-[protein] + FAD = FMN-L-threonyl-[protein] + AMP + H(+)</text>
        <dbReference type="Rhea" id="RHEA:36847"/>
        <dbReference type="Rhea" id="RHEA-COMP:11060"/>
        <dbReference type="Rhea" id="RHEA-COMP:11061"/>
        <dbReference type="ChEBI" id="CHEBI:15378"/>
        <dbReference type="ChEBI" id="CHEBI:30013"/>
        <dbReference type="ChEBI" id="CHEBI:57692"/>
        <dbReference type="ChEBI" id="CHEBI:74257"/>
        <dbReference type="ChEBI" id="CHEBI:456215"/>
        <dbReference type="EC" id="2.7.1.180"/>
    </reaction>
</comment>
<evidence type="ECO:0000313" key="13">
    <source>
        <dbReference type="EMBL" id="MBC3933762.1"/>
    </source>
</evidence>
<keyword evidence="6 10" id="KW-0274">FAD</keyword>
<dbReference type="InterPro" id="IPR003374">
    <property type="entry name" value="ApbE-like_sf"/>
</dbReference>
<dbReference type="InterPro" id="IPR024932">
    <property type="entry name" value="ApbE"/>
</dbReference>
<name>A0A923HZL7_9BURK</name>
<sequence>MRLVFIPLDAPEPPALPAPLRLLQLSGSSMGCSWQVQFYLPACHPQQQAAFWQNGIQQELDLVVQQMSHWEAGSDLSRFNQATAGSVCTLAPEFCTVMDYAIYLARQTEGAYDPAAGKLVNLWGFGPAKNRHEPARRPSEAAIAEVLTQPGWRDLQLNRLRRELLQPGGLSLDLSSIAKGFAVDQVAAFLERHAIPSYLVEVGGELRGFGIKPDHMPWWVRIETPPVHAQSPTPMNWDGLVALHGLAIATSGSYRQFFEQDGRQYSHTLDPRNGYPVDNNLVSVTVLHKECMIADALATAFTVMGEQAALDYADSHQIACCLMCQSASGLQVRLSRTMQAMLDT</sequence>
<evidence type="ECO:0000313" key="14">
    <source>
        <dbReference type="Proteomes" id="UP000612361"/>
    </source>
</evidence>
<dbReference type="GO" id="GO:0016740">
    <property type="term" value="F:transferase activity"/>
    <property type="evidence" value="ECO:0007669"/>
    <property type="project" value="UniProtKB-UniRule"/>
</dbReference>
<feature type="binding site" evidence="11">
    <location>
        <position position="299"/>
    </location>
    <ligand>
        <name>Mg(2+)</name>
        <dbReference type="ChEBI" id="CHEBI:18420"/>
    </ligand>
</feature>
<dbReference type="EMBL" id="JACOGG010000001">
    <property type="protein sequence ID" value="MBC3933762.1"/>
    <property type="molecule type" value="Genomic_DNA"/>
</dbReference>